<dbReference type="Pfam" id="PF12729">
    <property type="entry name" value="4HB_MCP_1"/>
    <property type="match status" value="1"/>
</dbReference>
<keyword evidence="3 7" id="KW-0472">Membrane</keyword>
<keyword evidence="7" id="KW-1133">Transmembrane helix</keyword>
<dbReference type="AlphaFoldDB" id="A0A1L3MTJ6"/>
<keyword evidence="11" id="KW-1185">Reference proteome</keyword>
<gene>
    <name evidence="10" type="ORF">A9C19_13380</name>
</gene>
<reference evidence="10 11" key="1">
    <citation type="journal article" date="2016" name="Sci. Rep.">
        <title>Complete genome sequence and transcriptomic analysis of a novel marine strain Bacillus weihaiensis reveals the mechanism of brown algae degradation.</title>
        <authorList>
            <person name="Zhu Y."/>
            <person name="Chen P."/>
            <person name="Bao Y."/>
            <person name="Men Y."/>
            <person name="Zeng Y."/>
            <person name="Yang J."/>
            <person name="Sun J."/>
            <person name="Sun Y."/>
        </authorList>
    </citation>
    <scope>NUCLEOTIDE SEQUENCE [LARGE SCALE GENOMIC DNA]</scope>
    <source>
        <strain evidence="10 11">Alg07</strain>
    </source>
</reference>
<organism evidence="10 11">
    <name type="scientific">Bacillus weihaiensis</name>
    <dbReference type="NCBI Taxonomy" id="1547283"/>
    <lineage>
        <taxon>Bacteria</taxon>
        <taxon>Bacillati</taxon>
        <taxon>Bacillota</taxon>
        <taxon>Bacilli</taxon>
        <taxon>Bacillales</taxon>
        <taxon>Bacillaceae</taxon>
        <taxon>Bacillus</taxon>
    </lineage>
</organism>
<dbReference type="SMART" id="SM00283">
    <property type="entry name" value="MA"/>
    <property type="match status" value="1"/>
</dbReference>
<proteinExistence type="inferred from homology"/>
<evidence type="ECO:0000256" key="2">
    <source>
        <dbReference type="ARBA" id="ARBA00022475"/>
    </source>
</evidence>
<comment type="subcellular location">
    <subcellularLocation>
        <location evidence="1">Cell membrane</location>
    </subcellularLocation>
</comment>
<dbReference type="KEGG" id="bwh:A9C19_13380"/>
<dbReference type="PROSITE" id="PS50885">
    <property type="entry name" value="HAMP"/>
    <property type="match status" value="1"/>
</dbReference>
<keyword evidence="2" id="KW-1003">Cell membrane</keyword>
<protein>
    <submittedName>
        <fullName evidence="10">Chemotaxis protein</fullName>
    </submittedName>
</protein>
<evidence type="ECO:0000256" key="1">
    <source>
        <dbReference type="ARBA" id="ARBA00004236"/>
    </source>
</evidence>
<dbReference type="InterPro" id="IPR024478">
    <property type="entry name" value="HlyB_4HB_MCP"/>
</dbReference>
<evidence type="ECO:0000256" key="7">
    <source>
        <dbReference type="SAM" id="Phobius"/>
    </source>
</evidence>
<feature type="transmembrane region" description="Helical" evidence="7">
    <location>
        <begin position="12"/>
        <end position="31"/>
    </location>
</feature>
<dbReference type="InterPro" id="IPR003660">
    <property type="entry name" value="HAMP_dom"/>
</dbReference>
<evidence type="ECO:0000313" key="11">
    <source>
        <dbReference type="Proteomes" id="UP000181936"/>
    </source>
</evidence>
<evidence type="ECO:0000256" key="6">
    <source>
        <dbReference type="PROSITE-ProRule" id="PRU00284"/>
    </source>
</evidence>
<dbReference type="GO" id="GO:0007165">
    <property type="term" value="P:signal transduction"/>
    <property type="evidence" value="ECO:0007669"/>
    <property type="project" value="UniProtKB-KW"/>
</dbReference>
<keyword evidence="4 6" id="KW-0807">Transducer</keyword>
<dbReference type="GO" id="GO:0005886">
    <property type="term" value="C:plasma membrane"/>
    <property type="evidence" value="ECO:0007669"/>
    <property type="project" value="UniProtKB-SubCell"/>
</dbReference>
<dbReference type="Proteomes" id="UP000181936">
    <property type="component" value="Chromosome"/>
</dbReference>
<dbReference type="Gene3D" id="1.10.287.950">
    <property type="entry name" value="Methyl-accepting chemotaxis protein"/>
    <property type="match status" value="1"/>
</dbReference>
<feature type="domain" description="HAMP" evidence="9">
    <location>
        <begin position="206"/>
        <end position="259"/>
    </location>
</feature>
<dbReference type="CDD" id="cd11386">
    <property type="entry name" value="MCP_signal"/>
    <property type="match status" value="1"/>
</dbReference>
<dbReference type="SUPFAM" id="SSF58104">
    <property type="entry name" value="Methyl-accepting chemotaxis protein (MCP) signaling domain"/>
    <property type="match status" value="1"/>
</dbReference>
<evidence type="ECO:0000256" key="5">
    <source>
        <dbReference type="ARBA" id="ARBA00029447"/>
    </source>
</evidence>
<dbReference type="Pfam" id="PF00672">
    <property type="entry name" value="HAMP"/>
    <property type="match status" value="1"/>
</dbReference>
<dbReference type="SMART" id="SM00304">
    <property type="entry name" value="HAMP"/>
    <property type="match status" value="2"/>
</dbReference>
<dbReference type="EMBL" id="CP016020">
    <property type="protein sequence ID" value="APH05662.1"/>
    <property type="molecule type" value="Genomic_DNA"/>
</dbReference>
<dbReference type="PANTHER" id="PTHR32089">
    <property type="entry name" value="METHYL-ACCEPTING CHEMOTAXIS PROTEIN MCPB"/>
    <property type="match status" value="1"/>
</dbReference>
<dbReference type="RefSeq" id="WP_072580455.1">
    <property type="nucleotide sequence ID" value="NZ_CP016020.1"/>
</dbReference>
<evidence type="ECO:0000259" key="8">
    <source>
        <dbReference type="PROSITE" id="PS50111"/>
    </source>
</evidence>
<keyword evidence="7" id="KW-0812">Transmembrane</keyword>
<dbReference type="PROSITE" id="PS50111">
    <property type="entry name" value="CHEMOTAXIS_TRANSDUC_2"/>
    <property type="match status" value="1"/>
</dbReference>
<dbReference type="Pfam" id="PF00015">
    <property type="entry name" value="MCPsignal"/>
    <property type="match status" value="1"/>
</dbReference>
<dbReference type="Gene3D" id="6.10.340.10">
    <property type="match status" value="1"/>
</dbReference>
<evidence type="ECO:0000259" key="9">
    <source>
        <dbReference type="PROSITE" id="PS50885"/>
    </source>
</evidence>
<dbReference type="STRING" id="1547283.A9C19_13380"/>
<dbReference type="CDD" id="cd06225">
    <property type="entry name" value="HAMP"/>
    <property type="match status" value="1"/>
</dbReference>
<feature type="transmembrane region" description="Helical" evidence="7">
    <location>
        <begin position="185"/>
        <end position="208"/>
    </location>
</feature>
<sequence>MKLSIKRKIIGAFLIVSLIFGIASFVSYLTIKKSTEAYDYVIETASEIRSITQSIQTDTALQTGYYRAYMLYDDNATYRERMNEANARIGEWIKKGRELSTLQETRDRLEEIEKSNEQFNIIANRVMDSKVVSKERANEDGLKLLVPISTKLTDDTQSMHDWLKKDIVDVRVKETQEAANQARHLLIALSLFATVFAIVSGIVIGRIISTPLMKLSKLTKQVASGQLHVEKLPIKSKDEIQELNTSFEEMTDSLRQMILSISENSDQVAASAEQLNASAEQTSKATETVAQAIQQIASSSEETSTKLELNSTSLQEVLQGVLHISDSTSHVSELSKKTTEEAEQGGSYVANNLKQMKNIQSSILRSNSMVQSLSDRSLEIDKILEVINGIAEQTNLLALNAAIEAARAGEHGKGFAVVADEVRKLAEQSQLSTSNIAELILLIQKDTGETVTLMSEVVENVEEGVKVSELTSDKFSQILSSTQNISPQIEQVSATIQQISASIDEMVNTAKELSNLAQDNAASSEEVAASTEEQLASMEEIDSSAQALAKMAEQLKEVIGKFRM</sequence>
<dbReference type="PANTHER" id="PTHR32089:SF112">
    <property type="entry name" value="LYSOZYME-LIKE PROTEIN-RELATED"/>
    <property type="match status" value="1"/>
</dbReference>
<comment type="similarity">
    <text evidence="5">Belongs to the methyl-accepting chemotaxis (MCP) protein family.</text>
</comment>
<dbReference type="OrthoDB" id="107771at2"/>
<name>A0A1L3MTJ6_9BACI</name>
<evidence type="ECO:0000256" key="3">
    <source>
        <dbReference type="ARBA" id="ARBA00023136"/>
    </source>
</evidence>
<accession>A0A1L3MTJ6</accession>
<evidence type="ECO:0000256" key="4">
    <source>
        <dbReference type="ARBA" id="ARBA00023224"/>
    </source>
</evidence>
<dbReference type="InterPro" id="IPR004089">
    <property type="entry name" value="MCPsignal_dom"/>
</dbReference>
<feature type="domain" description="Methyl-accepting transducer" evidence="8">
    <location>
        <begin position="278"/>
        <end position="514"/>
    </location>
</feature>
<evidence type="ECO:0000313" key="10">
    <source>
        <dbReference type="EMBL" id="APH05662.1"/>
    </source>
</evidence>